<evidence type="ECO:0000256" key="5">
    <source>
        <dbReference type="SAM" id="MobiDB-lite"/>
    </source>
</evidence>
<dbReference type="InterPro" id="IPR000306">
    <property type="entry name" value="Znf_FYVE"/>
</dbReference>
<evidence type="ECO:0000256" key="4">
    <source>
        <dbReference type="PROSITE-ProRule" id="PRU00175"/>
    </source>
</evidence>
<dbReference type="AlphaFoldDB" id="D7FYF4"/>
<evidence type="ECO:0000256" key="2">
    <source>
        <dbReference type="ARBA" id="ARBA00022771"/>
    </source>
</evidence>
<feature type="region of interest" description="Disordered" evidence="5">
    <location>
        <begin position="411"/>
        <end position="440"/>
    </location>
</feature>
<proteinExistence type="predicted"/>
<evidence type="ECO:0000256" key="3">
    <source>
        <dbReference type="ARBA" id="ARBA00022833"/>
    </source>
</evidence>
<keyword evidence="9" id="KW-1185">Reference proteome</keyword>
<accession>D7FYF4</accession>
<feature type="compositionally biased region" description="Basic and acidic residues" evidence="5">
    <location>
        <begin position="196"/>
        <end position="231"/>
    </location>
</feature>
<dbReference type="GO" id="GO:0008270">
    <property type="term" value="F:zinc ion binding"/>
    <property type="evidence" value="ECO:0007669"/>
    <property type="project" value="UniProtKB-KW"/>
</dbReference>
<dbReference type="InterPro" id="IPR013083">
    <property type="entry name" value="Znf_RING/FYVE/PHD"/>
</dbReference>
<organism evidence="8 9">
    <name type="scientific">Ectocarpus siliculosus</name>
    <name type="common">Brown alga</name>
    <name type="synonym">Conferva siliculosa</name>
    <dbReference type="NCBI Taxonomy" id="2880"/>
    <lineage>
        <taxon>Eukaryota</taxon>
        <taxon>Sar</taxon>
        <taxon>Stramenopiles</taxon>
        <taxon>Ochrophyta</taxon>
        <taxon>PX clade</taxon>
        <taxon>Phaeophyceae</taxon>
        <taxon>Ectocarpales</taxon>
        <taxon>Ectocarpaceae</taxon>
        <taxon>Ectocarpus</taxon>
    </lineage>
</organism>
<name>D7FYF4_ECTSI</name>
<dbReference type="SUPFAM" id="SSF57903">
    <property type="entry name" value="FYVE/PHD zinc finger"/>
    <property type="match status" value="1"/>
</dbReference>
<evidence type="ECO:0000259" key="6">
    <source>
        <dbReference type="PROSITE" id="PS50089"/>
    </source>
</evidence>
<dbReference type="Proteomes" id="UP000002630">
    <property type="component" value="Linkage Group LG33"/>
</dbReference>
<feature type="region of interest" description="Disordered" evidence="5">
    <location>
        <begin position="153"/>
        <end position="174"/>
    </location>
</feature>
<protein>
    <recommendedName>
        <fullName evidence="10">FYVE-type domain-containing protein</fullName>
    </recommendedName>
</protein>
<feature type="compositionally biased region" description="Gly residues" evidence="5">
    <location>
        <begin position="36"/>
        <end position="49"/>
    </location>
</feature>
<reference evidence="8 9" key="1">
    <citation type="journal article" date="2010" name="Nature">
        <title>The Ectocarpus genome and the independent evolution of multicellularity in brown algae.</title>
        <authorList>
            <person name="Cock J.M."/>
            <person name="Sterck L."/>
            <person name="Rouze P."/>
            <person name="Scornet D."/>
            <person name="Allen A.E."/>
            <person name="Amoutzias G."/>
            <person name="Anthouard V."/>
            <person name="Artiguenave F."/>
            <person name="Aury J.M."/>
            <person name="Badger J.H."/>
            <person name="Beszteri B."/>
            <person name="Billiau K."/>
            <person name="Bonnet E."/>
            <person name="Bothwell J.H."/>
            <person name="Bowler C."/>
            <person name="Boyen C."/>
            <person name="Brownlee C."/>
            <person name="Carrano C.J."/>
            <person name="Charrier B."/>
            <person name="Cho G.Y."/>
            <person name="Coelho S.M."/>
            <person name="Collen J."/>
            <person name="Corre E."/>
            <person name="Da Silva C."/>
            <person name="Delage L."/>
            <person name="Delaroque N."/>
            <person name="Dittami S.M."/>
            <person name="Doulbeau S."/>
            <person name="Elias M."/>
            <person name="Farnham G."/>
            <person name="Gachon C.M."/>
            <person name="Gschloessl B."/>
            <person name="Heesch S."/>
            <person name="Jabbari K."/>
            <person name="Jubin C."/>
            <person name="Kawai H."/>
            <person name="Kimura K."/>
            <person name="Kloareg B."/>
            <person name="Kupper F.C."/>
            <person name="Lang D."/>
            <person name="Le Bail A."/>
            <person name="Leblanc C."/>
            <person name="Lerouge P."/>
            <person name="Lohr M."/>
            <person name="Lopez P.J."/>
            <person name="Martens C."/>
            <person name="Maumus F."/>
            <person name="Michel G."/>
            <person name="Miranda-Saavedra D."/>
            <person name="Morales J."/>
            <person name="Moreau H."/>
            <person name="Motomura T."/>
            <person name="Nagasato C."/>
            <person name="Napoli C.A."/>
            <person name="Nelson D.R."/>
            <person name="Nyvall-Collen P."/>
            <person name="Peters A.F."/>
            <person name="Pommier C."/>
            <person name="Potin P."/>
            <person name="Poulain J."/>
            <person name="Quesneville H."/>
            <person name="Read B."/>
            <person name="Rensing S.A."/>
            <person name="Ritter A."/>
            <person name="Rousvoal S."/>
            <person name="Samanta M."/>
            <person name="Samson G."/>
            <person name="Schroeder D.C."/>
            <person name="Segurens B."/>
            <person name="Strittmatter M."/>
            <person name="Tonon T."/>
            <person name="Tregear J.W."/>
            <person name="Valentin K."/>
            <person name="von Dassow P."/>
            <person name="Yamagishi T."/>
            <person name="Van de Peer Y."/>
            <person name="Wincker P."/>
        </authorList>
    </citation>
    <scope>NUCLEOTIDE SEQUENCE [LARGE SCALE GENOMIC DNA]</scope>
    <source>
        <strain evidence="9">Ec32 / CCAP1310/4</strain>
    </source>
</reference>
<feature type="region of interest" description="Disordered" evidence="5">
    <location>
        <begin position="108"/>
        <end position="129"/>
    </location>
</feature>
<dbReference type="PROSITE" id="PS50178">
    <property type="entry name" value="ZF_FYVE"/>
    <property type="match status" value="1"/>
</dbReference>
<feature type="compositionally biased region" description="Basic and acidic residues" evidence="5">
    <location>
        <begin position="705"/>
        <end position="735"/>
    </location>
</feature>
<feature type="region of interest" description="Disordered" evidence="5">
    <location>
        <begin position="31"/>
        <end position="62"/>
    </location>
</feature>
<dbReference type="PROSITE" id="PS50089">
    <property type="entry name" value="ZF_RING_2"/>
    <property type="match status" value="1"/>
</dbReference>
<dbReference type="EMBL" id="FN648535">
    <property type="protein sequence ID" value="CBJ32496.1"/>
    <property type="molecule type" value="Genomic_DNA"/>
</dbReference>
<evidence type="ECO:0000256" key="1">
    <source>
        <dbReference type="ARBA" id="ARBA00022723"/>
    </source>
</evidence>
<sequence>MPPHTPPVLPPALLLLREDLGYVPYDRAAVRSATDSGGGDTSSGTGGWTDGSPAGSSISGGGGGGGGGGGVYGLSSAGGAAGATVGKRKGFGRFKVFGAMKSLLRPQADVERAKNGGGNSSTERGTPTPPFAISPAPSFSPTNPGGVRVVASGGGGGGGGGGRGGGGGGEGRTAAQEAALAALLSGEHEGLFREEKVEGDYQGDGEEKSCRPSWLEGRREEDKKGEEEKSCRPNWLEGRGQEDTRWLGGGRECKQPGEGVEESKSSFFLLPRAPGGSTAERTVPPPVSTNRIRPRQLPSTEEGQAPSPLLAGGSGSRDAEAMAAAMAAAMEAAATEGAPATSAARQRGKGWRTKIKRRSRRRDQEPEGDFAAAGTEAGAAESQGPSPILSPAAAGGGEAAAEAAAPAGLTALGLSPGTAERGGKRSLRGEGSGASEEEAAVARLTEMSRAAQPVRELTPHLVEELDGGGGGFTLTVFKYNKQDQVPTPLVCGKFATSYEADRAAEAFSSPVWHEPTPNSTCAECQSVFRPVLQRRRHHCRNCGRLVCTTCALRFWPKHMLPHSYRTSSTERRVRVCRTCYSVGKAFRRALLRGSYQGAMEAHGTGCVNLRAPFSDRELPVHCAAAGGNVSLMMWLLEDRCCPIFMDDEKTMPHLDGAGRSVMAAAADSGRVEMMRYLTFTQPSAASGMGMAPFWRGLQACLRNDEDKHDDDRGRGRDRAPLEGTSHPEPKGRGGSRDAGGGDDGGKSCYPVGSSADRNPAWRSNAPGSAVGGGNGSGGVEGCDTFLAGMRAGAGGGGGGSGTGDRDPLQAALEMSVVEAGYSIYELTTGKDGSGGDDGGGGGGMKGKNACIVCFDRPVNCTFVPCGHHCCCMPCAESKLNLCPVCGVAIDKKIKTISA</sequence>
<dbReference type="eggNOG" id="KOG1571">
    <property type="taxonomic scope" value="Eukaryota"/>
</dbReference>
<feature type="region of interest" description="Disordered" evidence="5">
    <location>
        <begin position="705"/>
        <end position="774"/>
    </location>
</feature>
<feature type="compositionally biased region" description="Low complexity" evidence="5">
    <location>
        <begin position="321"/>
        <end position="344"/>
    </location>
</feature>
<keyword evidence="2 4" id="KW-0863">Zinc-finger</keyword>
<dbReference type="Pfam" id="PF13920">
    <property type="entry name" value="zf-C3HC4_3"/>
    <property type="match status" value="1"/>
</dbReference>
<keyword evidence="1" id="KW-0479">Metal-binding</keyword>
<evidence type="ECO:0000313" key="9">
    <source>
        <dbReference type="Proteomes" id="UP000002630"/>
    </source>
</evidence>
<feature type="compositionally biased region" description="Basic and acidic residues" evidence="5">
    <location>
        <begin position="239"/>
        <end position="255"/>
    </location>
</feature>
<gene>
    <name evidence="8" type="ORF">Esi_0343_0004</name>
</gene>
<feature type="region of interest" description="Disordered" evidence="5">
    <location>
        <begin position="196"/>
        <end position="395"/>
    </location>
</feature>
<feature type="compositionally biased region" description="Gly residues" evidence="5">
    <location>
        <begin position="153"/>
        <end position="171"/>
    </location>
</feature>
<dbReference type="STRING" id="2880.D7FYF4"/>
<evidence type="ECO:0000313" key="8">
    <source>
        <dbReference type="EMBL" id="CBJ32496.1"/>
    </source>
</evidence>
<evidence type="ECO:0000259" key="7">
    <source>
        <dbReference type="PROSITE" id="PS50178"/>
    </source>
</evidence>
<dbReference type="Gene3D" id="3.30.40.10">
    <property type="entry name" value="Zinc/RING finger domain, C3HC4 (zinc finger)"/>
    <property type="match status" value="2"/>
</dbReference>
<dbReference type="Pfam" id="PF01363">
    <property type="entry name" value="FYVE"/>
    <property type="match status" value="1"/>
</dbReference>
<feature type="domain" description="FYVE-type" evidence="7">
    <location>
        <begin position="515"/>
        <end position="584"/>
    </location>
</feature>
<feature type="domain" description="RING-type" evidence="6">
    <location>
        <begin position="850"/>
        <end position="885"/>
    </location>
</feature>
<dbReference type="OrthoDB" id="44365at2759"/>
<dbReference type="InParanoid" id="D7FYF4"/>
<dbReference type="InterPro" id="IPR001841">
    <property type="entry name" value="Znf_RING"/>
</dbReference>
<dbReference type="SUPFAM" id="SSF57850">
    <property type="entry name" value="RING/U-box"/>
    <property type="match status" value="1"/>
</dbReference>
<dbReference type="SMART" id="SM00064">
    <property type="entry name" value="FYVE"/>
    <property type="match status" value="1"/>
</dbReference>
<feature type="compositionally biased region" description="Basic residues" evidence="5">
    <location>
        <begin position="346"/>
        <end position="361"/>
    </location>
</feature>
<feature type="compositionally biased region" description="Low complexity" evidence="5">
    <location>
        <begin position="369"/>
        <end position="381"/>
    </location>
</feature>
<dbReference type="InterPro" id="IPR011011">
    <property type="entry name" value="Znf_FYVE_PHD"/>
</dbReference>
<dbReference type="EMBL" id="FN649758">
    <property type="protein sequence ID" value="CBJ32496.1"/>
    <property type="molecule type" value="Genomic_DNA"/>
</dbReference>
<keyword evidence="3" id="KW-0862">Zinc</keyword>
<dbReference type="InterPro" id="IPR017455">
    <property type="entry name" value="Znf_FYVE-rel"/>
</dbReference>
<evidence type="ECO:0008006" key="10">
    <source>
        <dbReference type="Google" id="ProtNLM"/>
    </source>
</evidence>